<feature type="binding site" evidence="13">
    <location>
        <position position="206"/>
    </location>
    <ligand>
        <name>pyruvate</name>
        <dbReference type="ChEBI" id="CHEBI:15361"/>
    </ligand>
</feature>
<dbReference type="EC" id="4.1.3.3" evidence="4 11"/>
<comment type="function">
    <text evidence="11">Catalyzes the reversible aldol cleavage of N-acetylneuraminic acid (sialic acid; Neu5Ac) to form pyruvate and N-acetylmannosamine (ManNAc) via a Schiff base intermediate.</text>
</comment>
<dbReference type="InterPro" id="IPR005264">
    <property type="entry name" value="NanA"/>
</dbReference>
<evidence type="ECO:0000313" key="17">
    <source>
        <dbReference type="Proteomes" id="UP000509796"/>
    </source>
</evidence>
<dbReference type="GO" id="GO:0005829">
    <property type="term" value="C:cytosol"/>
    <property type="evidence" value="ECO:0007669"/>
    <property type="project" value="TreeGrafter"/>
</dbReference>
<feature type="active site" description="Proton donor" evidence="11">
    <location>
        <position position="137"/>
    </location>
</feature>
<dbReference type="InterPro" id="IPR013785">
    <property type="entry name" value="Aldolase_TIM"/>
</dbReference>
<feature type="binding site" evidence="11">
    <location>
        <position position="47"/>
    </location>
    <ligand>
        <name>aceneuramate</name>
        <dbReference type="ChEBI" id="CHEBI:173083"/>
    </ligand>
</feature>
<evidence type="ECO:0000256" key="7">
    <source>
        <dbReference type="ARBA" id="ARBA00023270"/>
    </source>
</evidence>
<comment type="subcellular location">
    <subcellularLocation>
        <location evidence="1 11">Cytoplasm</location>
    </subcellularLocation>
</comment>
<evidence type="ECO:0000256" key="9">
    <source>
        <dbReference type="ARBA" id="ARBA00039936"/>
    </source>
</evidence>
<reference evidence="14" key="2">
    <citation type="journal article" date="2020" name="Int. J. Antimicrob. Agents">
        <title>Identification and characterisation of fosfomycin resistance in Escherichia coli urinary tract infection isolates from Australia.</title>
        <authorList>
            <person name="Mowlaboccus S."/>
            <person name="Daley D."/>
            <person name="Pang S."/>
            <person name="Gottlieb T."/>
            <person name="Merlino J."/>
            <person name="Nimmo G.R."/>
            <person name="George N."/>
            <person name="Korman T.M."/>
            <person name="Streitberg R."/>
            <person name="Robson J."/>
            <person name="Peachey G."/>
            <person name="Collignon P."/>
            <person name="Bradbury S."/>
            <person name="Colombi E."/>
            <person name="Ramsay J.P."/>
            <person name="Rogers B.A."/>
            <person name="Coombs G.W."/>
        </authorList>
    </citation>
    <scope>NUCLEOTIDE SEQUENCE</scope>
    <source>
        <strain evidence="14">EC2</strain>
    </source>
</reference>
<evidence type="ECO:0000256" key="3">
    <source>
        <dbReference type="ARBA" id="ARBA00011881"/>
    </source>
</evidence>
<dbReference type="GO" id="GO:0008747">
    <property type="term" value="F:N-acetylneuraminate lyase activity"/>
    <property type="evidence" value="ECO:0007669"/>
    <property type="project" value="UniProtKB-UniRule"/>
</dbReference>
<evidence type="ECO:0000256" key="11">
    <source>
        <dbReference type="HAMAP-Rule" id="MF_01237"/>
    </source>
</evidence>
<feature type="binding site" evidence="11">
    <location>
        <position position="48"/>
    </location>
    <ligand>
        <name>aceneuramate</name>
        <dbReference type="ChEBI" id="CHEBI:173083"/>
    </ligand>
</feature>
<dbReference type="NCBIfam" id="TIGR00683">
    <property type="entry name" value="nanA"/>
    <property type="match status" value="1"/>
</dbReference>
<keyword evidence="5 11" id="KW-0963">Cytoplasm</keyword>
<dbReference type="HAMAP" id="MF_01237">
    <property type="entry name" value="N_acetylneuram_lyase"/>
    <property type="match status" value="1"/>
</dbReference>
<dbReference type="UniPathway" id="UPA00629">
    <property type="reaction ID" value="UER00680"/>
</dbReference>
<evidence type="ECO:0000256" key="4">
    <source>
        <dbReference type="ARBA" id="ARBA00012911"/>
    </source>
</evidence>
<evidence type="ECO:0000256" key="1">
    <source>
        <dbReference type="ARBA" id="ARBA00004496"/>
    </source>
</evidence>
<evidence type="ECO:0000313" key="14">
    <source>
        <dbReference type="EMBL" id="QLG56105.1"/>
    </source>
</evidence>
<dbReference type="InterPro" id="IPR002220">
    <property type="entry name" value="DapA-like"/>
</dbReference>
<reference evidence="14" key="4">
    <citation type="submission" date="2020-06" db="EMBL/GenBank/DDBJ databases">
        <authorList>
            <person name="Ramsay J.P."/>
            <person name="Colombi E."/>
            <person name="Mowlaboccus S."/>
        </authorList>
    </citation>
    <scope>NUCLEOTIDE SEQUENCE</scope>
    <source>
        <strain evidence="14">EC2</strain>
    </source>
</reference>
<evidence type="ECO:0000256" key="2">
    <source>
        <dbReference type="ARBA" id="ARBA00006324"/>
    </source>
</evidence>
<dbReference type="PROSITE" id="PS00665">
    <property type="entry name" value="DHDPS_1"/>
    <property type="match status" value="1"/>
</dbReference>
<gene>
    <name evidence="15" type="primary">nanA1</name>
    <name evidence="11" type="synonym">nanA</name>
    <name evidence="14" type="ORF">HX136_03855</name>
    <name evidence="15" type="ORF">NCTC10767_00490</name>
</gene>
<feature type="binding site" evidence="11">
    <location>
        <position position="189"/>
    </location>
    <ligand>
        <name>aceneuramate</name>
        <dbReference type="ChEBI" id="CHEBI:173083"/>
    </ligand>
</feature>
<name>A0A0A0GXG1_ECOLX</name>
<dbReference type="SMART" id="SM01130">
    <property type="entry name" value="DHDPS"/>
    <property type="match status" value="1"/>
</dbReference>
<dbReference type="InterPro" id="IPR020624">
    <property type="entry name" value="Schiff_base-form_aldolases_CS"/>
</dbReference>
<dbReference type="PRINTS" id="PR00146">
    <property type="entry name" value="DHPICSNTHASE"/>
</dbReference>
<keyword evidence="6 11" id="KW-0456">Lyase</keyword>
<dbReference type="PANTHER" id="PTHR42849:SF1">
    <property type="entry name" value="N-ACETYLNEURAMINATE LYASE"/>
    <property type="match status" value="1"/>
</dbReference>
<protein>
    <recommendedName>
        <fullName evidence="9 11">N-acetylneuraminate lyase</fullName>
        <shortName evidence="11">NAL</shortName>
        <shortName evidence="11">Neu5Ac lyase</shortName>
        <ecNumber evidence="4 11">4.1.3.3</ecNumber>
    </recommendedName>
    <alternativeName>
        <fullName evidence="11">N-acetylneuraminate pyruvate-lyase</fullName>
    </alternativeName>
    <alternativeName>
        <fullName evidence="11">N-acetylneuraminic acid aldolase</fullName>
    </alternativeName>
    <alternativeName>
        <fullName evidence="11">Sialate lyase</fullName>
    </alternativeName>
    <alternativeName>
        <fullName evidence="11">Sialic acid aldolase</fullName>
    </alternativeName>
    <alternativeName>
        <fullName evidence="11">Sialic acid lyase</fullName>
    </alternativeName>
</protein>
<dbReference type="EMBL" id="UFXW01000004">
    <property type="protein sequence ID" value="STC74431.1"/>
    <property type="molecule type" value="Genomic_DNA"/>
</dbReference>
<evidence type="ECO:0000313" key="15">
    <source>
        <dbReference type="EMBL" id="STC74431.1"/>
    </source>
</evidence>
<dbReference type="RefSeq" id="WP_001149832.1">
    <property type="nucleotide sequence ID" value="NZ_BFPU01000045.1"/>
</dbReference>
<dbReference type="PIRSF" id="PIRSF001365">
    <property type="entry name" value="DHDPS"/>
    <property type="match status" value="1"/>
</dbReference>
<dbReference type="InterPro" id="IPR020625">
    <property type="entry name" value="Schiff_base-form_aldolases_AS"/>
</dbReference>
<dbReference type="Proteomes" id="UP000509796">
    <property type="component" value="Chromosome"/>
</dbReference>
<feature type="binding site" evidence="11">
    <location>
        <position position="192"/>
    </location>
    <ligand>
        <name>aceneuramate</name>
        <dbReference type="ChEBI" id="CHEBI:173083"/>
    </ligand>
</feature>
<organism evidence="15 16">
    <name type="scientific">Escherichia coli</name>
    <dbReference type="NCBI Taxonomy" id="562"/>
    <lineage>
        <taxon>Bacteria</taxon>
        <taxon>Pseudomonadati</taxon>
        <taxon>Pseudomonadota</taxon>
        <taxon>Gammaproteobacteria</taxon>
        <taxon>Enterobacterales</taxon>
        <taxon>Enterobacteriaceae</taxon>
        <taxon>Escherichia</taxon>
    </lineage>
</organism>
<feature type="active site" description="Proton donor/acceptor" evidence="12">
    <location>
        <position position="137"/>
    </location>
</feature>
<dbReference type="EMBL" id="CP058571">
    <property type="protein sequence ID" value="QLG56105.1"/>
    <property type="molecule type" value="Genomic_DNA"/>
</dbReference>
<keyword evidence="7 11" id="KW-0704">Schiff base</keyword>
<comment type="similarity">
    <text evidence="2 11">Belongs to the DapA family. NanA subfamily.</text>
</comment>
<evidence type="ECO:0000256" key="13">
    <source>
        <dbReference type="PIRSR" id="PIRSR001365-2"/>
    </source>
</evidence>
<dbReference type="PANTHER" id="PTHR42849">
    <property type="entry name" value="N-ACETYLNEURAMINATE LYASE"/>
    <property type="match status" value="1"/>
</dbReference>
<evidence type="ECO:0000256" key="6">
    <source>
        <dbReference type="ARBA" id="ARBA00023239"/>
    </source>
</evidence>
<dbReference type="SUPFAM" id="SSF51569">
    <property type="entry name" value="Aldolase"/>
    <property type="match status" value="1"/>
</dbReference>
<keyword evidence="8 11" id="KW-0119">Carbohydrate metabolism</keyword>
<evidence type="ECO:0000256" key="8">
    <source>
        <dbReference type="ARBA" id="ARBA00023277"/>
    </source>
</evidence>
<dbReference type="Pfam" id="PF00701">
    <property type="entry name" value="DHDPS"/>
    <property type="match status" value="1"/>
</dbReference>
<feature type="binding site" evidence="11">
    <location>
        <position position="191"/>
    </location>
    <ligand>
        <name>aceneuramate</name>
        <dbReference type="ChEBI" id="CHEBI:173083"/>
    </ligand>
</feature>
<proteinExistence type="inferred from homology"/>
<dbReference type="AlphaFoldDB" id="A0A0A0GXG1"/>
<feature type="binding site" evidence="11">
    <location>
        <position position="208"/>
    </location>
    <ligand>
        <name>aceneuramate</name>
        <dbReference type="ChEBI" id="CHEBI:173083"/>
    </ligand>
</feature>
<reference evidence="17" key="3">
    <citation type="submission" date="2020-06" db="EMBL/GenBank/DDBJ databases">
        <title>Identification and Characterisation of Fosfomycin Resistance in Escherichia coli Urinary Tract Infection Isolates from Australia.</title>
        <authorList>
            <person name="Mowlaboccus S."/>
            <person name="Daley D."/>
            <person name="Pang S."/>
            <person name="Gottlieb T."/>
            <person name="Nimmo G.R."/>
            <person name="George N."/>
            <person name="Korman T.M."/>
            <person name="Strietberg R."/>
            <person name="Robson J."/>
            <person name="Peachey G."/>
            <person name="Collignon P."/>
            <person name="Bradbury S."/>
            <person name="Colombi E."/>
            <person name="Ramsay J.P."/>
            <person name="Rogers B.A."/>
            <person name="Coombs G.W."/>
        </authorList>
    </citation>
    <scope>NUCLEOTIDE SEQUENCE [LARGE SCALE GENOMIC DNA]</scope>
    <source>
        <strain evidence="17">EC2</strain>
    </source>
</reference>
<evidence type="ECO:0000256" key="10">
    <source>
        <dbReference type="ARBA" id="ARBA00044906"/>
    </source>
</evidence>
<sequence>MQCEFKGVISALPTPYDQSQQIDMESLRKLIRFNIEQNIKGLYVGGSTGEAFLQNVAEREKILETVADESDGRLTLIAHVGGISTAESEVLAKAAKKYGYHAISAVTPFYYPFSFEEHCIHYRKIIDSADGLPMVVYNIPALSGVRFSLDQINELVTIPRVCALKQTSGDLFQMEQIKRNHPELVLYNGYDEIFASGLIAGADGGIGSTYNIMGWRYLEIFEAVKNNDVIKAKEIQVACNQVIDTLIQSGVLAGIKTLLYYMGIINTPVCRSPFSPVKEKNLDVLSKLAERLLEEHDRNKKMKII</sequence>
<accession>A0A0A0GXG1</accession>
<feature type="binding site" evidence="11">
    <location>
        <position position="167"/>
    </location>
    <ligand>
        <name>aceneuramate</name>
        <dbReference type="ChEBI" id="CHEBI:173083"/>
    </ligand>
</feature>
<dbReference type="GO" id="GO:0005975">
    <property type="term" value="P:carbohydrate metabolic process"/>
    <property type="evidence" value="ECO:0007669"/>
    <property type="project" value="UniProtKB-UniRule"/>
</dbReference>
<evidence type="ECO:0000313" key="16">
    <source>
        <dbReference type="Proteomes" id="UP000254647"/>
    </source>
</evidence>
<evidence type="ECO:0000256" key="12">
    <source>
        <dbReference type="PIRSR" id="PIRSR001365-1"/>
    </source>
</evidence>
<evidence type="ECO:0000256" key="5">
    <source>
        <dbReference type="ARBA" id="ARBA00022490"/>
    </source>
</evidence>
<comment type="pathway">
    <text evidence="11">Amino-sugar metabolism; N-acetylneuraminate degradation; D-fructose 6-phosphate from N-acetylneuraminate: step 1/5.</text>
</comment>
<dbReference type="PROSITE" id="PS00666">
    <property type="entry name" value="DHDPS_2"/>
    <property type="match status" value="1"/>
</dbReference>
<dbReference type="Proteomes" id="UP000254647">
    <property type="component" value="Unassembled WGS sequence"/>
</dbReference>
<dbReference type="Gene3D" id="3.20.20.70">
    <property type="entry name" value="Aldolase class I"/>
    <property type="match status" value="1"/>
</dbReference>
<feature type="binding site" evidence="13">
    <location>
        <position position="48"/>
    </location>
    <ligand>
        <name>pyruvate</name>
        <dbReference type="ChEBI" id="CHEBI:15361"/>
    </ligand>
</feature>
<comment type="catalytic activity">
    <reaction evidence="10 11">
        <text>aceneuramate = aldehydo-N-acetyl-D-mannosamine + pyruvate</text>
        <dbReference type="Rhea" id="RHEA:23296"/>
        <dbReference type="ChEBI" id="CHEBI:15361"/>
        <dbReference type="ChEBI" id="CHEBI:17122"/>
        <dbReference type="ChEBI" id="CHEBI:173083"/>
        <dbReference type="EC" id="4.1.3.3"/>
    </reaction>
</comment>
<dbReference type="GO" id="GO:0019262">
    <property type="term" value="P:N-acetylneuraminate catabolic process"/>
    <property type="evidence" value="ECO:0007669"/>
    <property type="project" value="UniProtKB-UniRule"/>
</dbReference>
<comment type="subunit">
    <text evidence="3 11">Homotetramer.</text>
</comment>
<dbReference type="NCBIfam" id="NF003164">
    <property type="entry name" value="PRK04147.1"/>
    <property type="match status" value="1"/>
</dbReference>
<reference evidence="15 16" key="1">
    <citation type="submission" date="2018-06" db="EMBL/GenBank/DDBJ databases">
        <authorList>
            <consortium name="Pathogen Informatics"/>
            <person name="Doyle S."/>
        </authorList>
    </citation>
    <scope>NUCLEOTIDE SEQUENCE [LARGE SCALE GENOMIC DNA]</scope>
    <source>
        <strain evidence="15 16">NCTC10767</strain>
    </source>
</reference>
<feature type="active site" description="Schiff-base intermediate with substrate" evidence="11 12">
    <location>
        <position position="165"/>
    </location>
</feature>